<sequence length="449" mass="47584">MDYIDVTNSTAQRHAPLVQRAGAVIATMGSTCKLRLIEGEADGKACVHGDDRTTILLFHGQTNRLDRLPVPRGGRKPRFALNYADPASEDALAALISCATLGGPVAADPDSLSVLALAERLAMSDIPVLIGGPTGTGKEVLSRFIHDSSPRKNGPFIAVNCAAMPEAMLEALLFGHTKGAFTGATSANEGFFRAADGGTLLLDEIAEMPLALQAKLLRALQEGEVVPIGATQPVRFDVRIIAAANRDLPTEVAQGRFRADLFYRLNVFPLALKPLRERLEDIAPLAFALAQRHTPAHRAVPWISAEAISLLRTHGWPGNVRELENVIRRALLLAEGLGGSPSAQIGPEHIRFDCVAKLVEEPVAASEPVAAPATPVLEMPEPAPATGRKLASIVQVSEAKAILETLAACGGSRIAAARQLGISERTLRYRLASLREAGMPVAAVGGGRR</sequence>
<dbReference type="InterPro" id="IPR002197">
    <property type="entry name" value="HTH_Fis"/>
</dbReference>
<dbReference type="InterPro" id="IPR025943">
    <property type="entry name" value="Sigma_54_int_dom_ATP-bd_2"/>
</dbReference>
<dbReference type="FunFam" id="3.40.50.300:FF:000006">
    <property type="entry name" value="DNA-binding transcriptional regulator NtrC"/>
    <property type="match status" value="1"/>
</dbReference>
<dbReference type="Gene3D" id="3.40.50.300">
    <property type="entry name" value="P-loop containing nucleotide triphosphate hydrolases"/>
    <property type="match status" value="1"/>
</dbReference>
<evidence type="ECO:0000256" key="6">
    <source>
        <dbReference type="ARBA" id="ARBA00023159"/>
    </source>
</evidence>
<keyword evidence="7" id="KW-0804">Transcription</keyword>
<keyword evidence="2" id="KW-0067">ATP-binding</keyword>
<dbReference type="SUPFAM" id="SSF52540">
    <property type="entry name" value="P-loop containing nucleoside triphosphate hydrolases"/>
    <property type="match status" value="1"/>
</dbReference>
<dbReference type="SUPFAM" id="SSF46689">
    <property type="entry name" value="Homeodomain-like"/>
    <property type="match status" value="1"/>
</dbReference>
<dbReference type="InterPro" id="IPR058031">
    <property type="entry name" value="AAA_lid_NorR"/>
</dbReference>
<keyword evidence="4" id="KW-0805">Transcription regulation</keyword>
<evidence type="ECO:0000256" key="7">
    <source>
        <dbReference type="ARBA" id="ARBA00023163"/>
    </source>
</evidence>
<dbReference type="PANTHER" id="PTHR32071:SF21">
    <property type="entry name" value="TRANSCRIPTIONAL REGULATORY PROTEIN FLGR"/>
    <property type="match status" value="1"/>
</dbReference>
<proteinExistence type="predicted"/>
<protein>
    <submittedName>
        <fullName evidence="9">Two-component system response regulator FlrC</fullName>
    </submittedName>
</protein>
<keyword evidence="1" id="KW-0547">Nucleotide-binding</keyword>
<dbReference type="GO" id="GO:0005524">
    <property type="term" value="F:ATP binding"/>
    <property type="evidence" value="ECO:0007669"/>
    <property type="project" value="UniProtKB-KW"/>
</dbReference>
<name>A0A7W6G765_9SPHN</name>
<dbReference type="InterPro" id="IPR009057">
    <property type="entry name" value="Homeodomain-like_sf"/>
</dbReference>
<evidence type="ECO:0000313" key="10">
    <source>
        <dbReference type="Proteomes" id="UP000548867"/>
    </source>
</evidence>
<evidence type="ECO:0000256" key="2">
    <source>
        <dbReference type="ARBA" id="ARBA00022840"/>
    </source>
</evidence>
<dbReference type="Pfam" id="PF25601">
    <property type="entry name" value="AAA_lid_14"/>
    <property type="match status" value="1"/>
</dbReference>
<dbReference type="Gene3D" id="1.10.8.60">
    <property type="match status" value="1"/>
</dbReference>
<feature type="domain" description="Sigma-54 factor interaction" evidence="8">
    <location>
        <begin position="104"/>
        <end position="332"/>
    </location>
</feature>
<dbReference type="InterPro" id="IPR027417">
    <property type="entry name" value="P-loop_NTPase"/>
</dbReference>
<dbReference type="RefSeq" id="WP_183627414.1">
    <property type="nucleotide sequence ID" value="NZ_JACIDX010000014.1"/>
</dbReference>
<dbReference type="SMART" id="SM00382">
    <property type="entry name" value="AAA"/>
    <property type="match status" value="1"/>
</dbReference>
<gene>
    <name evidence="9" type="ORF">GGR38_003509</name>
</gene>
<evidence type="ECO:0000256" key="4">
    <source>
        <dbReference type="ARBA" id="ARBA00023015"/>
    </source>
</evidence>
<dbReference type="InterPro" id="IPR025944">
    <property type="entry name" value="Sigma_54_int_dom_CS"/>
</dbReference>
<evidence type="ECO:0000259" key="8">
    <source>
        <dbReference type="PROSITE" id="PS50045"/>
    </source>
</evidence>
<accession>A0A7W6G765</accession>
<keyword evidence="3" id="KW-0902">Two-component regulatory system</keyword>
<organism evidence="9 10">
    <name type="scientific">Novosphingobium sediminicola</name>
    <dbReference type="NCBI Taxonomy" id="563162"/>
    <lineage>
        <taxon>Bacteria</taxon>
        <taxon>Pseudomonadati</taxon>
        <taxon>Pseudomonadota</taxon>
        <taxon>Alphaproteobacteria</taxon>
        <taxon>Sphingomonadales</taxon>
        <taxon>Sphingomonadaceae</taxon>
        <taxon>Novosphingobium</taxon>
    </lineage>
</organism>
<dbReference type="PROSITE" id="PS00688">
    <property type="entry name" value="SIGMA54_INTERACT_3"/>
    <property type="match status" value="1"/>
</dbReference>
<dbReference type="Pfam" id="PF00158">
    <property type="entry name" value="Sigma54_activat"/>
    <property type="match status" value="1"/>
</dbReference>
<dbReference type="GO" id="GO:0000160">
    <property type="term" value="P:phosphorelay signal transduction system"/>
    <property type="evidence" value="ECO:0007669"/>
    <property type="project" value="UniProtKB-KW"/>
</dbReference>
<dbReference type="AlphaFoldDB" id="A0A7W6G765"/>
<dbReference type="Gene3D" id="1.10.10.60">
    <property type="entry name" value="Homeodomain-like"/>
    <property type="match status" value="1"/>
</dbReference>
<dbReference type="Pfam" id="PF02954">
    <property type="entry name" value="HTH_8"/>
    <property type="match status" value="1"/>
</dbReference>
<dbReference type="InterPro" id="IPR002078">
    <property type="entry name" value="Sigma_54_int"/>
</dbReference>
<dbReference type="GO" id="GO:0043565">
    <property type="term" value="F:sequence-specific DNA binding"/>
    <property type="evidence" value="ECO:0007669"/>
    <property type="project" value="InterPro"/>
</dbReference>
<dbReference type="PROSITE" id="PS00676">
    <property type="entry name" value="SIGMA54_INTERACT_2"/>
    <property type="match status" value="1"/>
</dbReference>
<dbReference type="Proteomes" id="UP000548867">
    <property type="component" value="Unassembled WGS sequence"/>
</dbReference>
<dbReference type="InterPro" id="IPR003593">
    <property type="entry name" value="AAA+_ATPase"/>
</dbReference>
<evidence type="ECO:0000256" key="1">
    <source>
        <dbReference type="ARBA" id="ARBA00022741"/>
    </source>
</evidence>
<reference evidence="9 10" key="1">
    <citation type="submission" date="2020-08" db="EMBL/GenBank/DDBJ databases">
        <title>Genomic Encyclopedia of Type Strains, Phase IV (KMG-IV): sequencing the most valuable type-strain genomes for metagenomic binning, comparative biology and taxonomic classification.</title>
        <authorList>
            <person name="Goeker M."/>
        </authorList>
    </citation>
    <scope>NUCLEOTIDE SEQUENCE [LARGE SCALE GENOMIC DNA]</scope>
    <source>
        <strain evidence="9 10">DSM 27057</strain>
    </source>
</reference>
<dbReference type="PANTHER" id="PTHR32071">
    <property type="entry name" value="TRANSCRIPTIONAL REGULATORY PROTEIN"/>
    <property type="match status" value="1"/>
</dbReference>
<dbReference type="EMBL" id="JACIDX010000014">
    <property type="protein sequence ID" value="MBB3956544.1"/>
    <property type="molecule type" value="Genomic_DNA"/>
</dbReference>
<dbReference type="CDD" id="cd00009">
    <property type="entry name" value="AAA"/>
    <property type="match status" value="1"/>
</dbReference>
<keyword evidence="6" id="KW-0010">Activator</keyword>
<evidence type="ECO:0000313" key="9">
    <source>
        <dbReference type="EMBL" id="MBB3956544.1"/>
    </source>
</evidence>
<keyword evidence="5" id="KW-0238">DNA-binding</keyword>
<evidence type="ECO:0000256" key="5">
    <source>
        <dbReference type="ARBA" id="ARBA00023125"/>
    </source>
</evidence>
<dbReference type="PRINTS" id="PR01590">
    <property type="entry name" value="HTHFIS"/>
</dbReference>
<comment type="caution">
    <text evidence="9">The sequence shown here is derived from an EMBL/GenBank/DDBJ whole genome shotgun (WGS) entry which is preliminary data.</text>
</comment>
<dbReference type="PROSITE" id="PS50045">
    <property type="entry name" value="SIGMA54_INTERACT_4"/>
    <property type="match status" value="1"/>
</dbReference>
<dbReference type="GO" id="GO:0006355">
    <property type="term" value="P:regulation of DNA-templated transcription"/>
    <property type="evidence" value="ECO:0007669"/>
    <property type="project" value="InterPro"/>
</dbReference>
<keyword evidence="10" id="KW-1185">Reference proteome</keyword>
<evidence type="ECO:0000256" key="3">
    <source>
        <dbReference type="ARBA" id="ARBA00023012"/>
    </source>
</evidence>